<dbReference type="EMBL" id="CP059269">
    <property type="protein sequence ID" value="QLQ79526.1"/>
    <property type="molecule type" value="Genomic_DNA"/>
</dbReference>
<keyword evidence="9" id="KW-1185">Reference proteome</keyword>
<organism evidence="8 9">
    <name type="scientific">Torulaspora globosa</name>
    <dbReference type="NCBI Taxonomy" id="48254"/>
    <lineage>
        <taxon>Eukaryota</taxon>
        <taxon>Fungi</taxon>
        <taxon>Dikarya</taxon>
        <taxon>Ascomycota</taxon>
        <taxon>Saccharomycotina</taxon>
        <taxon>Saccharomycetes</taxon>
        <taxon>Saccharomycetales</taxon>
        <taxon>Saccharomycetaceae</taxon>
        <taxon>Torulaspora</taxon>
    </lineage>
</organism>
<name>A0A7H9HQP1_9SACH</name>
<evidence type="ECO:0000259" key="6">
    <source>
        <dbReference type="Pfam" id="PF24966"/>
    </source>
</evidence>
<dbReference type="AlphaFoldDB" id="A0A7H9HQP1"/>
<feature type="domain" description="TRAPPC10/Trs130 N-terminal" evidence="5">
    <location>
        <begin position="11"/>
        <end position="197"/>
    </location>
</feature>
<dbReference type="Pfam" id="PF24967">
    <property type="entry name" value="NTS_TR130"/>
    <property type="match status" value="1"/>
</dbReference>
<evidence type="ECO:0000256" key="3">
    <source>
        <dbReference type="ARBA" id="ARBA00023034"/>
    </source>
</evidence>
<dbReference type="InterPro" id="IPR022233">
    <property type="entry name" value="TRAPPC10/Trs130_C"/>
</dbReference>
<sequence length="1097" mass="127335">MTSDEVYSTGTVYISYFDPFDIFESIKEPFLEVLPLRNIHWKTLNGSLKTVDEVPVNLVTETKIFERENEDIRLFIRFIVVNCISADDYRAKVRPLIKQWLISSGNDDLKKDLARLPMPVILLYANSEVVDFKLFTSTSLIDKVAKDFPDVKALELKSVYKSPREKEEFWSQMSQHIKSCVLDVFQNRLMYNQAELEKVTDTEDLSQEMQFRENILELYLALNMLEEADAELEQIKQRMWDKSMSELPNGELENPFQFSQENDEQFRISEALAAKHLTKYEAQKYFFVKEFEIFMRDNANSPNYGGLYKLIRQFLCSASLLFIQEKGFLEFKISFLDCCLVHLRNRPQSALKEVTAELLLIRRDCWLQGVLDCTNFSLIGKIFPLKDIHYSFDRYKYTYDTEKVFHETYAKYTKEIISLLSQCEGMRQRAIDILSIEIGFLHYQRKEYDKAVALFLSCYEYYMQSRWDLIGIEILKVFIDSLDQCASLTELEIDEELVPKSVILSNAYLNIVRISRDVTEKGEWWRKFTKLQQANPTNLVYATEDLFHLCLEDHVWLAGPNILGIDVIIKSNGIPEDIKVDSITLVLKRSDDTFIKFQQRDMILSTSKTRYSLQATEIIYGSFKAVSMEINVGNTSFVKEFLDNDASEILIEPIYDPRSILLTVEHAPQLNLGEYALQISCCNSDLLRSSDVIITIEQESSNSVYPVSFTEDGQDNTKHISEVNQACIVPYYLKEPVTSFSVTANFSFTKIDCDAKFSEIRSFNINCCLPVSVSVEDIFKRDLFIFKFLLNSSTIENPVVLHSTRMLPPANSEQYDIRGDFRPETSLCLSANLNENCLNCYQITTKQAFTPTDCFHLQITYNTLKEQLDNLVTDAVLVQGDVNWYRKFEPWKQVWESVVLPLLHYDYEAFTESIIIVLVRDRLDLQRLSRIFSRLSIEDVVIQAMTECLLRIIQGVQLSDIDVNAYTKNLTPRRLIVPVDLPRFEQFFYVSLNTEESHELKVGVPIPFTIKIESLNLKWGYEGLAGKFLFEIISSNEWLVHGKKRMLITSEITEIVLHIIPLKRGYLNFPRVEIINIDTEEPSRIDNANCFDTVLVF</sequence>
<dbReference type="InterPro" id="IPR056915">
    <property type="entry name" value="Ig_TR130_2nd"/>
</dbReference>
<dbReference type="Pfam" id="PF24966">
    <property type="entry name" value="Ig_TR130_2nd"/>
    <property type="match status" value="1"/>
</dbReference>
<dbReference type="GO" id="GO:1990071">
    <property type="term" value="C:TRAPPII protein complex"/>
    <property type="evidence" value="ECO:0007669"/>
    <property type="project" value="InterPro"/>
</dbReference>
<evidence type="ECO:0000256" key="2">
    <source>
        <dbReference type="ARBA" id="ARBA00022448"/>
    </source>
</evidence>
<feature type="domain" description="TRAPPC10/Trs130 C-terminal" evidence="4">
    <location>
        <begin position="988"/>
        <end position="1079"/>
    </location>
</feature>
<evidence type="ECO:0008006" key="10">
    <source>
        <dbReference type="Google" id="ProtNLM"/>
    </source>
</evidence>
<evidence type="ECO:0000313" key="9">
    <source>
        <dbReference type="Proteomes" id="UP000510647"/>
    </source>
</evidence>
<evidence type="ECO:0000313" key="8">
    <source>
        <dbReference type="EMBL" id="QLQ79526.1"/>
    </source>
</evidence>
<dbReference type="Pfam" id="PF12584">
    <property type="entry name" value="TRAPPC10"/>
    <property type="match status" value="1"/>
</dbReference>
<dbReference type="OrthoDB" id="10256906at2759"/>
<evidence type="ECO:0000259" key="5">
    <source>
        <dbReference type="Pfam" id="PF23036"/>
    </source>
</evidence>
<reference evidence="8 9" key="1">
    <citation type="submission" date="2020-06" db="EMBL/GenBank/DDBJ databases">
        <title>The yeast mating-type switching endonuclease HO is a domesticated member of an unorthodox homing genetic element family.</title>
        <authorList>
            <person name="Coughlan A.Y."/>
            <person name="Lombardi L."/>
            <person name="Braun-Galleani S."/>
            <person name="Martos A.R."/>
            <person name="Galeote V."/>
            <person name="Bigey F."/>
            <person name="Dequin S."/>
            <person name="Byrne K.P."/>
            <person name="Wolfe K.H."/>
        </authorList>
    </citation>
    <scope>NUCLEOTIDE SEQUENCE [LARGE SCALE GENOMIC DNA]</scope>
    <source>
        <strain evidence="8 9">CBS2947</strain>
    </source>
</reference>
<dbReference type="InterPro" id="IPR045126">
    <property type="entry name" value="TRAPPC10/Trs130"/>
</dbReference>
<evidence type="ECO:0000259" key="4">
    <source>
        <dbReference type="Pfam" id="PF12584"/>
    </source>
</evidence>
<protein>
    <recommendedName>
        <fullName evidence="10">Trafficking protein particle complex subunit 11 domain-containing protein</fullName>
    </recommendedName>
</protein>
<dbReference type="GO" id="GO:0006891">
    <property type="term" value="P:intra-Golgi vesicle-mediated transport"/>
    <property type="evidence" value="ECO:0007669"/>
    <property type="project" value="TreeGrafter"/>
</dbReference>
<dbReference type="PANTHER" id="PTHR13251">
    <property type="entry name" value="EPILEPSY HOLOPROSENCEPHALY CANDIDATE 1/TMEM1"/>
    <property type="match status" value="1"/>
</dbReference>
<keyword evidence="2" id="KW-0813">Transport</keyword>
<gene>
    <name evidence="8" type="ORF">HG537_0C01730</name>
</gene>
<feature type="domain" description="Trs130 second Ig-like" evidence="6">
    <location>
        <begin position="675"/>
        <end position="769"/>
    </location>
</feature>
<feature type="domain" description="Trs130 NTS" evidence="7">
    <location>
        <begin position="307"/>
        <end position="533"/>
    </location>
</feature>
<dbReference type="InterPro" id="IPR056916">
    <property type="entry name" value="NTS_TR130"/>
</dbReference>
<dbReference type="GO" id="GO:0005829">
    <property type="term" value="C:cytosol"/>
    <property type="evidence" value="ECO:0007669"/>
    <property type="project" value="GOC"/>
</dbReference>
<dbReference type="PANTHER" id="PTHR13251:SF3">
    <property type="entry name" value="TRAFFICKING PROTEIN PARTICLE COMPLEX SUBUNIT 10"/>
    <property type="match status" value="1"/>
</dbReference>
<keyword evidence="3" id="KW-0333">Golgi apparatus</keyword>
<evidence type="ECO:0000259" key="7">
    <source>
        <dbReference type="Pfam" id="PF24967"/>
    </source>
</evidence>
<dbReference type="GO" id="GO:0034498">
    <property type="term" value="P:early endosome to Golgi transport"/>
    <property type="evidence" value="ECO:0007669"/>
    <property type="project" value="TreeGrafter"/>
</dbReference>
<dbReference type="Proteomes" id="UP000510647">
    <property type="component" value="Chromosome 3"/>
</dbReference>
<accession>A0A7H9HQP1</accession>
<comment type="subcellular location">
    <subcellularLocation>
        <location evidence="1">Golgi apparatus</location>
    </subcellularLocation>
</comment>
<proteinExistence type="predicted"/>
<dbReference type="InterPro" id="IPR056913">
    <property type="entry name" value="TRAPPC10/Trs130_N"/>
</dbReference>
<dbReference type="Pfam" id="PF23036">
    <property type="entry name" value="TRAPPC10_1st"/>
    <property type="match status" value="1"/>
</dbReference>
<evidence type="ECO:0000256" key="1">
    <source>
        <dbReference type="ARBA" id="ARBA00004555"/>
    </source>
</evidence>